<dbReference type="GO" id="GO:0015562">
    <property type="term" value="F:efflux transmembrane transporter activity"/>
    <property type="evidence" value="ECO:0007669"/>
    <property type="project" value="TreeGrafter"/>
</dbReference>
<dbReference type="AlphaFoldDB" id="A0A2V1GVK8"/>
<keyword evidence="2" id="KW-0175">Coiled coil</keyword>
<name>A0A2V1GVK8_9GAMM</name>
<evidence type="ECO:0000313" key="3">
    <source>
        <dbReference type="EMBL" id="PVZ63572.1"/>
    </source>
</evidence>
<proteinExistence type="inferred from homology"/>
<comment type="similarity">
    <text evidence="1">Belongs to the membrane fusion protein (MFP) (TC 8.A.1) family.</text>
</comment>
<accession>A0A2V1GVK8</accession>
<dbReference type="PANTHER" id="PTHR30469">
    <property type="entry name" value="MULTIDRUG RESISTANCE PROTEIN MDTA"/>
    <property type="match status" value="1"/>
</dbReference>
<organism evidence="3 4">
    <name type="scientific">Pelagibaculum spongiae</name>
    <dbReference type="NCBI Taxonomy" id="2080658"/>
    <lineage>
        <taxon>Bacteria</taxon>
        <taxon>Pseudomonadati</taxon>
        <taxon>Pseudomonadota</taxon>
        <taxon>Gammaproteobacteria</taxon>
        <taxon>Oceanospirillales</taxon>
        <taxon>Pelagibaculum</taxon>
    </lineage>
</organism>
<dbReference type="OrthoDB" id="5730196at2"/>
<dbReference type="InterPro" id="IPR006143">
    <property type="entry name" value="RND_pump_MFP"/>
</dbReference>
<dbReference type="EMBL" id="QDDL01000015">
    <property type="protein sequence ID" value="PVZ63572.1"/>
    <property type="molecule type" value="Genomic_DNA"/>
</dbReference>
<evidence type="ECO:0000256" key="2">
    <source>
        <dbReference type="SAM" id="Coils"/>
    </source>
</evidence>
<dbReference type="NCBIfam" id="TIGR01730">
    <property type="entry name" value="RND_mfp"/>
    <property type="match status" value="1"/>
</dbReference>
<dbReference type="RefSeq" id="WP_116689090.1">
    <property type="nucleotide sequence ID" value="NZ_CAWNYD010000015.1"/>
</dbReference>
<sequence>MSKPFKILIPIALLIAAITVAVVLVASKKAPEQIIPKKQPPLVSTLSIQPHTVRLSVTSQGKVIARSRSQLSAEVAGEISQISTKLVKGGFFKPGEQLLQIDPADYQANVREAEAALASAQAQRFQEQARAEQAFQDWKTLGNKRQADPLVLRKPQLAQAEAAVKSAQAALDRANRKLAKTIIRAPWPAMVSLRMAELGQFVSPGTPLAELIAVDYAETRLALSDKELSWLTKIAPGSQQNGPEVILKSRFRGQSQQHIARIVRDEGTISDTTRMHYLIARIDDPYNLISQPTASDLNAAPLKIGSFVEATINGRQLDNVYRIPRYLLQTENKLHLLGDNNQLKIVQARLLQGQGEMVLIQIPLPAVNNSSTDNAPVSNQPITLVTSALLAASENLQLRIASTQSNEQPNEQRSQPLLEETATITSAVTTEMTANE</sequence>
<evidence type="ECO:0000313" key="4">
    <source>
        <dbReference type="Proteomes" id="UP000244906"/>
    </source>
</evidence>
<evidence type="ECO:0008006" key="5">
    <source>
        <dbReference type="Google" id="ProtNLM"/>
    </source>
</evidence>
<dbReference type="PANTHER" id="PTHR30469:SF12">
    <property type="entry name" value="MULTIDRUG RESISTANCE PROTEIN MDTA"/>
    <property type="match status" value="1"/>
</dbReference>
<dbReference type="Gene3D" id="2.40.50.100">
    <property type="match status" value="1"/>
</dbReference>
<feature type="coiled-coil region" evidence="2">
    <location>
        <begin position="157"/>
        <end position="184"/>
    </location>
</feature>
<evidence type="ECO:0000256" key="1">
    <source>
        <dbReference type="ARBA" id="ARBA00009477"/>
    </source>
</evidence>
<protein>
    <recommendedName>
        <fullName evidence="5">Membrane fusion protein biotin-lipoyl like domain-containing protein</fullName>
    </recommendedName>
</protein>
<dbReference type="Gene3D" id="2.40.30.170">
    <property type="match status" value="1"/>
</dbReference>
<comment type="caution">
    <text evidence="3">The sequence shown here is derived from an EMBL/GenBank/DDBJ whole genome shotgun (WGS) entry which is preliminary data.</text>
</comment>
<keyword evidence="4" id="KW-1185">Reference proteome</keyword>
<dbReference type="Gene3D" id="1.10.287.470">
    <property type="entry name" value="Helix hairpin bin"/>
    <property type="match status" value="1"/>
</dbReference>
<dbReference type="Proteomes" id="UP000244906">
    <property type="component" value="Unassembled WGS sequence"/>
</dbReference>
<dbReference type="SUPFAM" id="SSF111369">
    <property type="entry name" value="HlyD-like secretion proteins"/>
    <property type="match status" value="1"/>
</dbReference>
<reference evidence="3 4" key="1">
    <citation type="submission" date="2018-04" db="EMBL/GenBank/DDBJ databases">
        <title>Thalassorhabdus spongiae gen. nov., sp. nov., isolated from a marine sponge in South-West Iceland.</title>
        <authorList>
            <person name="Knobloch S."/>
            <person name="Daussin A."/>
            <person name="Johannsson R."/>
            <person name="Marteinsson V.T."/>
        </authorList>
    </citation>
    <scope>NUCLEOTIDE SEQUENCE [LARGE SCALE GENOMIC DNA]</scope>
    <source>
        <strain evidence="3 4">Hp12</strain>
    </source>
</reference>
<gene>
    <name evidence="3" type="ORF">DC094_21050</name>
</gene>
<dbReference type="GO" id="GO:1990281">
    <property type="term" value="C:efflux pump complex"/>
    <property type="evidence" value="ECO:0007669"/>
    <property type="project" value="TreeGrafter"/>
</dbReference>